<dbReference type="Proteomes" id="UP001185922">
    <property type="component" value="Unassembled WGS sequence"/>
</dbReference>
<dbReference type="GO" id="GO:0043138">
    <property type="term" value="F:3'-5' DNA helicase activity"/>
    <property type="evidence" value="ECO:0007669"/>
    <property type="project" value="UniProtKB-EC"/>
</dbReference>
<dbReference type="PROSITE" id="PS00690">
    <property type="entry name" value="DEAH_ATP_HELICASE"/>
    <property type="match status" value="1"/>
</dbReference>
<keyword evidence="5 15" id="KW-0347">Helicase</keyword>
<evidence type="ECO:0000256" key="1">
    <source>
        <dbReference type="ARBA" id="ARBA00005446"/>
    </source>
</evidence>
<dbReference type="GO" id="GO:0043590">
    <property type="term" value="C:bacterial nucleoid"/>
    <property type="evidence" value="ECO:0007669"/>
    <property type="project" value="TreeGrafter"/>
</dbReference>
<evidence type="ECO:0000256" key="3">
    <source>
        <dbReference type="ARBA" id="ARBA00022741"/>
    </source>
</evidence>
<dbReference type="GO" id="GO:0009378">
    <property type="term" value="F:four-way junction helicase activity"/>
    <property type="evidence" value="ECO:0007669"/>
    <property type="project" value="TreeGrafter"/>
</dbReference>
<dbReference type="AlphaFoldDB" id="A0AAE4R6H9"/>
<evidence type="ECO:0000256" key="2">
    <source>
        <dbReference type="ARBA" id="ARBA00022723"/>
    </source>
</evidence>
<reference evidence="15" key="1">
    <citation type="submission" date="2023-10" db="EMBL/GenBank/DDBJ databases">
        <title>Development of a sustainable strategy for remediation of hydrocarbon-contaminated territories based on the waste exchange concept.</title>
        <authorList>
            <person name="Krivoruchko A."/>
        </authorList>
    </citation>
    <scope>NUCLEOTIDE SEQUENCE</scope>
    <source>
        <strain evidence="15">IEGM 1279</strain>
    </source>
</reference>
<keyword evidence="2" id="KW-0479">Metal-binding</keyword>
<dbReference type="InterPro" id="IPR032284">
    <property type="entry name" value="RecQ_Zn-bd"/>
</dbReference>
<keyword evidence="6" id="KW-0067">ATP-binding</keyword>
<evidence type="ECO:0000256" key="8">
    <source>
        <dbReference type="ARBA" id="ARBA00023235"/>
    </source>
</evidence>
<comment type="caution">
    <text evidence="15">The sequence shown here is derived from an EMBL/GenBank/DDBJ whole genome shotgun (WGS) entry which is preliminary data.</text>
</comment>
<evidence type="ECO:0000256" key="7">
    <source>
        <dbReference type="ARBA" id="ARBA00023125"/>
    </source>
</evidence>
<dbReference type="EMBL" id="JAWLKH010000025">
    <property type="protein sequence ID" value="MDV6313989.1"/>
    <property type="molecule type" value="Genomic_DNA"/>
</dbReference>
<dbReference type="InterPro" id="IPR004589">
    <property type="entry name" value="DNA_helicase_ATP-dep_RecQ"/>
</dbReference>
<dbReference type="GO" id="GO:0003677">
    <property type="term" value="F:DNA binding"/>
    <property type="evidence" value="ECO:0007669"/>
    <property type="project" value="UniProtKB-KW"/>
</dbReference>
<feature type="domain" description="Helicase ATP-binding" evidence="13">
    <location>
        <begin position="34"/>
        <end position="209"/>
    </location>
</feature>
<dbReference type="InterPro" id="IPR014001">
    <property type="entry name" value="Helicase_ATP-bd"/>
</dbReference>
<evidence type="ECO:0000256" key="5">
    <source>
        <dbReference type="ARBA" id="ARBA00022806"/>
    </source>
</evidence>
<dbReference type="Pfam" id="PF00270">
    <property type="entry name" value="DEAD"/>
    <property type="match status" value="1"/>
</dbReference>
<keyword evidence="3" id="KW-0547">Nucleotide-binding</keyword>
<keyword evidence="8" id="KW-0413">Isomerase</keyword>
<dbReference type="InterPro" id="IPR011545">
    <property type="entry name" value="DEAD/DEAH_box_helicase_dom"/>
</dbReference>
<keyword evidence="7" id="KW-0238">DNA-binding</keyword>
<evidence type="ECO:0000256" key="9">
    <source>
        <dbReference type="ARBA" id="ARBA00034617"/>
    </source>
</evidence>
<evidence type="ECO:0000313" key="16">
    <source>
        <dbReference type="Proteomes" id="UP001185922"/>
    </source>
</evidence>
<dbReference type="Pfam" id="PF16124">
    <property type="entry name" value="RecQ_Zn_bind"/>
    <property type="match status" value="1"/>
</dbReference>
<dbReference type="SUPFAM" id="SSF46785">
    <property type="entry name" value="Winged helix' DNA-binding domain"/>
    <property type="match status" value="1"/>
</dbReference>
<dbReference type="GeneID" id="77170627"/>
<dbReference type="GO" id="GO:0005524">
    <property type="term" value="F:ATP binding"/>
    <property type="evidence" value="ECO:0007669"/>
    <property type="project" value="UniProtKB-KW"/>
</dbReference>
<dbReference type="InterPro" id="IPR001650">
    <property type="entry name" value="Helicase_C-like"/>
</dbReference>
<proteinExistence type="inferred from homology"/>
<evidence type="ECO:0000256" key="12">
    <source>
        <dbReference type="ARBA" id="ARBA00044550"/>
    </source>
</evidence>
<evidence type="ECO:0000313" key="15">
    <source>
        <dbReference type="EMBL" id="MDV6313989.1"/>
    </source>
</evidence>
<dbReference type="EC" id="5.6.2.4" evidence="10"/>
<dbReference type="SMART" id="SM00490">
    <property type="entry name" value="HELICc"/>
    <property type="match status" value="1"/>
</dbReference>
<dbReference type="InterPro" id="IPR027417">
    <property type="entry name" value="P-loop_NTPase"/>
</dbReference>
<dbReference type="CDD" id="cd17920">
    <property type="entry name" value="DEXHc_RecQ"/>
    <property type="match status" value="1"/>
</dbReference>
<name>A0AAE4R6H9_9ACTN</name>
<evidence type="ECO:0000256" key="6">
    <source>
        <dbReference type="ARBA" id="ARBA00022840"/>
    </source>
</evidence>
<dbReference type="GO" id="GO:0005737">
    <property type="term" value="C:cytoplasm"/>
    <property type="evidence" value="ECO:0007669"/>
    <property type="project" value="TreeGrafter"/>
</dbReference>
<dbReference type="SUPFAM" id="SSF52540">
    <property type="entry name" value="P-loop containing nucleoside triphosphate hydrolases"/>
    <property type="match status" value="1"/>
</dbReference>
<comment type="similarity">
    <text evidence="1">Belongs to the helicase family. RecQ subfamily.</text>
</comment>
<dbReference type="GO" id="GO:0046872">
    <property type="term" value="F:metal ion binding"/>
    <property type="evidence" value="ECO:0007669"/>
    <property type="project" value="UniProtKB-KW"/>
</dbReference>
<dbReference type="InterPro" id="IPR036390">
    <property type="entry name" value="WH_DNA-bd_sf"/>
</dbReference>
<evidence type="ECO:0000259" key="13">
    <source>
        <dbReference type="PROSITE" id="PS51192"/>
    </source>
</evidence>
<dbReference type="RefSeq" id="WP_238064128.1">
    <property type="nucleotide sequence ID" value="NZ_CP091855.1"/>
</dbReference>
<dbReference type="PROSITE" id="PS51192">
    <property type="entry name" value="HELICASE_ATP_BIND_1"/>
    <property type="match status" value="1"/>
</dbReference>
<dbReference type="NCBIfam" id="TIGR00614">
    <property type="entry name" value="recQ_fam"/>
    <property type="match status" value="1"/>
</dbReference>
<dbReference type="InterPro" id="IPR002464">
    <property type="entry name" value="DNA/RNA_helicase_DEAH_CS"/>
</dbReference>
<gene>
    <name evidence="15" type="ORF">R3Q15_19200</name>
</gene>
<evidence type="ECO:0000256" key="4">
    <source>
        <dbReference type="ARBA" id="ARBA00022801"/>
    </source>
</evidence>
<keyword evidence="4 15" id="KW-0378">Hydrolase</keyword>
<comment type="catalytic activity">
    <reaction evidence="9">
        <text>Couples ATP hydrolysis with the unwinding of duplex DNA by translocating in the 3'-5' direction.</text>
        <dbReference type="EC" id="5.6.2.4"/>
    </reaction>
</comment>
<dbReference type="Pfam" id="PF00271">
    <property type="entry name" value="Helicase_C"/>
    <property type="match status" value="1"/>
</dbReference>
<accession>A0AAE4R6H9</accession>
<dbReference type="SMART" id="SM00487">
    <property type="entry name" value="DEXDc"/>
    <property type="match status" value="1"/>
</dbReference>
<evidence type="ECO:0000256" key="11">
    <source>
        <dbReference type="ARBA" id="ARBA00044535"/>
    </source>
</evidence>
<evidence type="ECO:0000256" key="10">
    <source>
        <dbReference type="ARBA" id="ARBA00034808"/>
    </source>
</evidence>
<dbReference type="Gene3D" id="3.40.50.300">
    <property type="entry name" value="P-loop containing nucleotide triphosphate hydrolases"/>
    <property type="match status" value="2"/>
</dbReference>
<dbReference type="GO" id="GO:0006281">
    <property type="term" value="P:DNA repair"/>
    <property type="evidence" value="ECO:0007669"/>
    <property type="project" value="TreeGrafter"/>
</dbReference>
<organism evidence="15 16">
    <name type="scientific">Gordonia amicalis</name>
    <dbReference type="NCBI Taxonomy" id="89053"/>
    <lineage>
        <taxon>Bacteria</taxon>
        <taxon>Bacillati</taxon>
        <taxon>Actinomycetota</taxon>
        <taxon>Actinomycetes</taxon>
        <taxon>Mycobacteriales</taxon>
        <taxon>Gordoniaceae</taxon>
        <taxon>Gordonia</taxon>
    </lineage>
</organism>
<dbReference type="PROSITE" id="PS51194">
    <property type="entry name" value="HELICASE_CTER"/>
    <property type="match status" value="1"/>
</dbReference>
<evidence type="ECO:0000259" key="14">
    <source>
        <dbReference type="PROSITE" id="PS51194"/>
    </source>
</evidence>
<feature type="domain" description="Helicase C-terminal" evidence="14">
    <location>
        <begin position="236"/>
        <end position="390"/>
    </location>
</feature>
<dbReference type="GO" id="GO:0016787">
    <property type="term" value="F:hydrolase activity"/>
    <property type="evidence" value="ECO:0007669"/>
    <property type="project" value="UniProtKB-KW"/>
</dbReference>
<protein>
    <recommendedName>
        <fullName evidence="11">ATP-dependent DNA helicase RecQ</fullName>
        <ecNumber evidence="10">5.6.2.4</ecNumber>
    </recommendedName>
    <alternativeName>
        <fullName evidence="12">DNA 3'-5' helicase RecQ</fullName>
    </alternativeName>
</protein>
<dbReference type="PANTHER" id="PTHR13710:SF105">
    <property type="entry name" value="ATP-DEPENDENT DNA HELICASE Q1"/>
    <property type="match status" value="1"/>
</dbReference>
<dbReference type="GO" id="GO:0030894">
    <property type="term" value="C:replisome"/>
    <property type="evidence" value="ECO:0007669"/>
    <property type="project" value="TreeGrafter"/>
</dbReference>
<sequence length="554" mass="60453">MTESIDERRRAELRRIAREDFGWTMLRPGLIEAMEPLLDGRDVLAAMRTGYGKSAIYQVAGAMLDGITLVISPLIALQHDQVAGISAADDAPIAVALNSALGPRALTRAWDLVTAGGAEYVFVAPEQLAKTQVVDRLRDAGVSLVVVDEAHCIAAWGHDFRPDYLRLGATIAGLAAPRSPRPPVLALTATASPPVRDEIITELRMREPIVVATGFDRPNIRLEVRRSAHATDKRRALIARVTDLDGCGLVYVSTHRAAIEYASSLRGRGIRAAGYHGGLRAVDRSQVHGDFRAGEVDVVVATSAFGMGIDKHDIRFVVHESVPDSLDNYYQEIGRAGRDGDPALALLFYRPEDLALRRFFAGRHPVENVLRRVFAALRPHGEPIPLRDLGRRLDLRTRTLINSLNLLEQAGAVLSGPDGYRAGQTTADDAVAGAVHAADVGARMDTSRVEMMRGYAETADCRRRFLLGYFGEHRVGACGNCDNCLTGAAPPSAILDADVPFPLNHRVRHEDWGEGEVVRVEPDRVTVLFDEQGYRTLSLDAVQRSQVLRVVGEQ</sequence>
<dbReference type="GO" id="GO:0006310">
    <property type="term" value="P:DNA recombination"/>
    <property type="evidence" value="ECO:0007669"/>
    <property type="project" value="InterPro"/>
</dbReference>
<dbReference type="PANTHER" id="PTHR13710">
    <property type="entry name" value="DNA HELICASE RECQ FAMILY MEMBER"/>
    <property type="match status" value="1"/>
</dbReference>